<dbReference type="AlphaFoldDB" id="A0A0J7K3M1"/>
<dbReference type="PaxDb" id="67767-A0A0J7K3M1"/>
<name>A0A0J7K3M1_LASNI</name>
<proteinExistence type="predicted"/>
<gene>
    <name evidence="1" type="ORF">RF55_16726</name>
</gene>
<comment type="caution">
    <text evidence="1">The sequence shown here is derived from an EMBL/GenBank/DDBJ whole genome shotgun (WGS) entry which is preliminary data.</text>
</comment>
<organism evidence="1 2">
    <name type="scientific">Lasius niger</name>
    <name type="common">Black garden ant</name>
    <dbReference type="NCBI Taxonomy" id="67767"/>
    <lineage>
        <taxon>Eukaryota</taxon>
        <taxon>Metazoa</taxon>
        <taxon>Ecdysozoa</taxon>
        <taxon>Arthropoda</taxon>
        <taxon>Hexapoda</taxon>
        <taxon>Insecta</taxon>
        <taxon>Pterygota</taxon>
        <taxon>Neoptera</taxon>
        <taxon>Endopterygota</taxon>
        <taxon>Hymenoptera</taxon>
        <taxon>Apocrita</taxon>
        <taxon>Aculeata</taxon>
        <taxon>Formicoidea</taxon>
        <taxon>Formicidae</taxon>
        <taxon>Formicinae</taxon>
        <taxon>Lasius</taxon>
        <taxon>Lasius</taxon>
    </lineage>
</organism>
<reference evidence="1 2" key="1">
    <citation type="submission" date="2015-04" db="EMBL/GenBank/DDBJ databases">
        <title>Lasius niger genome sequencing.</title>
        <authorList>
            <person name="Konorov E.A."/>
            <person name="Nikitin M.A."/>
            <person name="Kirill M.V."/>
            <person name="Chang P."/>
        </authorList>
    </citation>
    <scope>NUCLEOTIDE SEQUENCE [LARGE SCALE GENOMIC DNA]</scope>
    <source>
        <tissue evidence="1">Whole</tissue>
    </source>
</reference>
<evidence type="ECO:0000313" key="2">
    <source>
        <dbReference type="Proteomes" id="UP000036403"/>
    </source>
</evidence>
<protein>
    <submittedName>
        <fullName evidence="1">R2 protein</fullName>
    </submittedName>
</protein>
<accession>A0A0J7K3M1</accession>
<dbReference type="Proteomes" id="UP000036403">
    <property type="component" value="Unassembled WGS sequence"/>
</dbReference>
<evidence type="ECO:0000313" key="1">
    <source>
        <dbReference type="EMBL" id="KMQ85018.1"/>
    </source>
</evidence>
<keyword evidence="2" id="KW-1185">Reference proteome</keyword>
<sequence>MLARKEAELTMESNPQSINQELLQYFPQRTLEAINGKRRNQEYKDMVEEFLEELRNPDIITTEENEENKEDQGDVFLNYLEFLTQP</sequence>
<dbReference type="EMBL" id="LBMM01014878">
    <property type="protein sequence ID" value="KMQ85018.1"/>
    <property type="molecule type" value="Genomic_DNA"/>
</dbReference>